<feature type="transmembrane region" description="Helical" evidence="6">
    <location>
        <begin position="207"/>
        <end position="225"/>
    </location>
</feature>
<sequence length="301" mass="33823">MLPERRGDLFILTATLLASAGWLFSKEAIAGLPPAGFVGWRFVLAALLLLPFCYRQLRQTSPEHLLKAAAIGLMMTLNLIFWIQAISHSEGIGEGAFIMSLSMLMVPPLAWLIFRERPSRQFWLALPIAIAGLFLLTMGSGLSLSLSQLLFLLASLSLALYFNFNSRFARRIDPMALTCIQLAVTGVMHLIYSGLFEQWPDVIEAEIWGWFTASVLLATSLRFVCQSTGQKYSNVANAALIMMLEPVWTVLISVFWYHEPMPIQKVFGCALILLALLSYRSRSLLAWYRSRRALHPGRRQP</sequence>
<feature type="transmembrane region" description="Helical" evidence="6">
    <location>
        <begin position="65"/>
        <end position="83"/>
    </location>
</feature>
<evidence type="ECO:0000256" key="4">
    <source>
        <dbReference type="ARBA" id="ARBA00022989"/>
    </source>
</evidence>
<keyword evidence="4 6" id="KW-1133">Transmembrane helix</keyword>
<dbReference type="SUPFAM" id="SSF103481">
    <property type="entry name" value="Multidrug resistance efflux transporter EmrE"/>
    <property type="match status" value="2"/>
</dbReference>
<organism evidence="8 9">
    <name type="scientific">Oceanisphaera psychrotolerans</name>
    <dbReference type="NCBI Taxonomy" id="1414654"/>
    <lineage>
        <taxon>Bacteria</taxon>
        <taxon>Pseudomonadati</taxon>
        <taxon>Pseudomonadota</taxon>
        <taxon>Gammaproteobacteria</taxon>
        <taxon>Aeromonadales</taxon>
        <taxon>Aeromonadaceae</taxon>
        <taxon>Oceanisphaera</taxon>
    </lineage>
</organism>
<gene>
    <name evidence="8" type="ORF">BFR47_09630</name>
</gene>
<evidence type="ECO:0000256" key="2">
    <source>
        <dbReference type="ARBA" id="ARBA00022475"/>
    </source>
</evidence>
<comment type="subcellular location">
    <subcellularLocation>
        <location evidence="1">Cell membrane</location>
        <topology evidence="1">Multi-pass membrane protein</topology>
    </subcellularLocation>
</comment>
<dbReference type="STRING" id="1414654.BFR47_09630"/>
<protein>
    <recommendedName>
        <fullName evidence="7">EamA domain-containing protein</fullName>
    </recommendedName>
</protein>
<accession>A0A1J4QIZ2</accession>
<feature type="transmembrane region" description="Helical" evidence="6">
    <location>
        <begin position="146"/>
        <end position="164"/>
    </location>
</feature>
<evidence type="ECO:0000313" key="9">
    <source>
        <dbReference type="Proteomes" id="UP000243073"/>
    </source>
</evidence>
<feature type="transmembrane region" description="Helical" evidence="6">
    <location>
        <begin position="263"/>
        <end position="279"/>
    </location>
</feature>
<name>A0A1J4QIZ2_9GAMM</name>
<evidence type="ECO:0000256" key="6">
    <source>
        <dbReference type="SAM" id="Phobius"/>
    </source>
</evidence>
<feature type="transmembrane region" description="Helical" evidence="6">
    <location>
        <begin position="176"/>
        <end position="195"/>
    </location>
</feature>
<dbReference type="InterPro" id="IPR000620">
    <property type="entry name" value="EamA_dom"/>
</dbReference>
<proteinExistence type="predicted"/>
<dbReference type="RefSeq" id="WP_071471515.1">
    <property type="nucleotide sequence ID" value="NZ_MDKE01000005.1"/>
</dbReference>
<evidence type="ECO:0000256" key="5">
    <source>
        <dbReference type="ARBA" id="ARBA00023136"/>
    </source>
</evidence>
<dbReference type="PANTHER" id="PTHR42920:SF5">
    <property type="entry name" value="EAMA DOMAIN-CONTAINING PROTEIN"/>
    <property type="match status" value="1"/>
</dbReference>
<dbReference type="Pfam" id="PF00892">
    <property type="entry name" value="EamA"/>
    <property type="match status" value="2"/>
</dbReference>
<feature type="transmembrane region" description="Helical" evidence="6">
    <location>
        <begin position="237"/>
        <end position="257"/>
    </location>
</feature>
<evidence type="ECO:0000259" key="7">
    <source>
        <dbReference type="Pfam" id="PF00892"/>
    </source>
</evidence>
<dbReference type="Gene3D" id="1.10.3730.20">
    <property type="match status" value="1"/>
</dbReference>
<keyword evidence="9" id="KW-1185">Reference proteome</keyword>
<dbReference type="GO" id="GO:0005886">
    <property type="term" value="C:plasma membrane"/>
    <property type="evidence" value="ECO:0007669"/>
    <property type="project" value="UniProtKB-SubCell"/>
</dbReference>
<feature type="domain" description="EamA" evidence="7">
    <location>
        <begin position="6"/>
        <end position="137"/>
    </location>
</feature>
<feature type="transmembrane region" description="Helical" evidence="6">
    <location>
        <begin position="121"/>
        <end position="140"/>
    </location>
</feature>
<dbReference type="InterPro" id="IPR051258">
    <property type="entry name" value="Diverse_Substrate_Transporter"/>
</dbReference>
<dbReference type="OrthoDB" id="8370318at2"/>
<dbReference type="PANTHER" id="PTHR42920">
    <property type="entry name" value="OS03G0707200 PROTEIN-RELATED"/>
    <property type="match status" value="1"/>
</dbReference>
<keyword evidence="5 6" id="KW-0472">Membrane</keyword>
<dbReference type="EMBL" id="MDKE01000005">
    <property type="protein sequence ID" value="OIN13767.1"/>
    <property type="molecule type" value="Genomic_DNA"/>
</dbReference>
<dbReference type="AlphaFoldDB" id="A0A1J4QIZ2"/>
<dbReference type="InterPro" id="IPR037185">
    <property type="entry name" value="EmrE-like"/>
</dbReference>
<keyword evidence="3 6" id="KW-0812">Transmembrane</keyword>
<evidence type="ECO:0000313" key="8">
    <source>
        <dbReference type="EMBL" id="OIN13767.1"/>
    </source>
</evidence>
<feature type="transmembrane region" description="Helical" evidence="6">
    <location>
        <begin position="95"/>
        <end position="114"/>
    </location>
</feature>
<feature type="domain" description="EamA" evidence="7">
    <location>
        <begin position="148"/>
        <end position="277"/>
    </location>
</feature>
<evidence type="ECO:0000256" key="1">
    <source>
        <dbReference type="ARBA" id="ARBA00004651"/>
    </source>
</evidence>
<evidence type="ECO:0000256" key="3">
    <source>
        <dbReference type="ARBA" id="ARBA00022692"/>
    </source>
</evidence>
<dbReference type="Proteomes" id="UP000243073">
    <property type="component" value="Unassembled WGS sequence"/>
</dbReference>
<reference evidence="8 9" key="1">
    <citation type="submission" date="2016-07" db="EMBL/GenBank/DDBJ databases">
        <title>Draft Genome Sequence of Oceanisphaera psychrotolerans, isolated from coastal sediment samples.</title>
        <authorList>
            <person name="Zhuo S."/>
            <person name="Ruan Z."/>
        </authorList>
    </citation>
    <scope>NUCLEOTIDE SEQUENCE [LARGE SCALE GENOMIC DNA]</scope>
    <source>
        <strain evidence="8 9">LAM-WHM-ZC</strain>
    </source>
</reference>
<comment type="caution">
    <text evidence="8">The sequence shown here is derived from an EMBL/GenBank/DDBJ whole genome shotgun (WGS) entry which is preliminary data.</text>
</comment>
<feature type="transmembrane region" description="Helical" evidence="6">
    <location>
        <begin position="35"/>
        <end position="53"/>
    </location>
</feature>
<keyword evidence="2" id="KW-1003">Cell membrane</keyword>